<evidence type="ECO:0000313" key="8">
    <source>
        <dbReference type="Proteomes" id="UP001302257"/>
    </source>
</evidence>
<dbReference type="Pfam" id="PF09086">
    <property type="entry name" value="DUF1924"/>
    <property type="match status" value="1"/>
</dbReference>
<dbReference type="EMBL" id="CP132507">
    <property type="protein sequence ID" value="WNO05189.1"/>
    <property type="molecule type" value="Genomic_DNA"/>
</dbReference>
<evidence type="ECO:0000256" key="1">
    <source>
        <dbReference type="ARBA" id="ARBA00022617"/>
    </source>
</evidence>
<proteinExistence type="predicted"/>
<evidence type="ECO:0000256" key="4">
    <source>
        <dbReference type="PROSITE-ProRule" id="PRU00433"/>
    </source>
</evidence>
<dbReference type="InterPro" id="IPR015170">
    <property type="entry name" value="DUF1924_SHP"/>
</dbReference>
<dbReference type="InterPro" id="IPR009056">
    <property type="entry name" value="Cyt_c-like_dom"/>
</dbReference>
<evidence type="ECO:0000313" key="7">
    <source>
        <dbReference type="EMBL" id="WNO05189.1"/>
    </source>
</evidence>
<dbReference type="Gene3D" id="1.10.760.10">
    <property type="entry name" value="Cytochrome c-like domain"/>
    <property type="match status" value="1"/>
</dbReference>
<keyword evidence="3 4" id="KW-0408">Iron</keyword>
<keyword evidence="8" id="KW-1185">Reference proteome</keyword>
<gene>
    <name evidence="7" type="ORF">RAN89_01860</name>
</gene>
<name>A0ABZ0AZU9_9BURK</name>
<sequence>MSRIAVTAVPAACIARTFVFAAALAVTQAGTAWAGTPQEQLGALSAQAGRSPNGAQGQQFFNAKHGREWSCASCHNAQPTGEGKHANTGKSISALAPAFNPERFTDPAKSEKWFRRNCNDVLARECTAAEKADVLAWLMGLKR</sequence>
<keyword evidence="2 4" id="KW-0479">Metal-binding</keyword>
<reference evidence="7 8" key="1">
    <citation type="submission" date="2023-08" db="EMBL/GenBank/DDBJ databases">
        <title>Rhodoferax potami sp. nov. and Rhodoferax mekongensis sp. nov., isolated from the Mekong River in Thailand.</title>
        <authorList>
            <person name="Kitikhun S."/>
            <person name="Charoenyingcharoen P."/>
            <person name="Siriarchawattana P."/>
            <person name="Likhitrattanapisal S."/>
            <person name="Nilsakha T."/>
            <person name="Chanpet A."/>
            <person name="Rattanawaree P."/>
            <person name="Ingsriswang S."/>
        </authorList>
    </citation>
    <scope>NUCLEOTIDE SEQUENCE [LARGE SCALE GENOMIC DNA]</scope>
    <source>
        <strain evidence="7 8">TBRC 17307</strain>
    </source>
</reference>
<keyword evidence="5" id="KW-0732">Signal</keyword>
<accession>A0ABZ0AZU9</accession>
<evidence type="ECO:0000256" key="2">
    <source>
        <dbReference type="ARBA" id="ARBA00022723"/>
    </source>
</evidence>
<feature type="signal peptide" evidence="5">
    <location>
        <begin position="1"/>
        <end position="21"/>
    </location>
</feature>
<feature type="domain" description="Cytochrome c" evidence="6">
    <location>
        <begin position="52"/>
        <end position="142"/>
    </location>
</feature>
<dbReference type="InterPro" id="IPR036909">
    <property type="entry name" value="Cyt_c-like_dom_sf"/>
</dbReference>
<protein>
    <submittedName>
        <fullName evidence="7">DUF1924 domain-containing protein</fullName>
    </submittedName>
</protein>
<feature type="chain" id="PRO_5047549760" evidence="5">
    <location>
        <begin position="22"/>
        <end position="143"/>
    </location>
</feature>
<evidence type="ECO:0000256" key="3">
    <source>
        <dbReference type="ARBA" id="ARBA00023004"/>
    </source>
</evidence>
<evidence type="ECO:0000256" key="5">
    <source>
        <dbReference type="SAM" id="SignalP"/>
    </source>
</evidence>
<keyword evidence="1 4" id="KW-0349">Heme</keyword>
<organism evidence="7 8">
    <name type="scientific">Rhodoferax mekongensis</name>
    <dbReference type="NCBI Taxonomy" id="3068341"/>
    <lineage>
        <taxon>Bacteria</taxon>
        <taxon>Pseudomonadati</taxon>
        <taxon>Pseudomonadota</taxon>
        <taxon>Betaproteobacteria</taxon>
        <taxon>Burkholderiales</taxon>
        <taxon>Comamonadaceae</taxon>
        <taxon>Rhodoferax</taxon>
    </lineage>
</organism>
<evidence type="ECO:0000259" key="6">
    <source>
        <dbReference type="PROSITE" id="PS51007"/>
    </source>
</evidence>
<dbReference type="SUPFAM" id="SSF46626">
    <property type="entry name" value="Cytochrome c"/>
    <property type="match status" value="1"/>
</dbReference>
<dbReference type="PROSITE" id="PS51007">
    <property type="entry name" value="CYTC"/>
    <property type="match status" value="1"/>
</dbReference>
<dbReference type="Proteomes" id="UP001302257">
    <property type="component" value="Chromosome"/>
</dbReference>
<dbReference type="RefSeq" id="WP_313867975.1">
    <property type="nucleotide sequence ID" value="NZ_CP132507.1"/>
</dbReference>